<proteinExistence type="predicted"/>
<organism evidence="1">
    <name type="scientific">Siphoviridae sp. ctJYR23</name>
    <dbReference type="NCBI Taxonomy" id="2827837"/>
    <lineage>
        <taxon>Viruses</taxon>
        <taxon>Duplodnaviria</taxon>
        <taxon>Heunggongvirae</taxon>
        <taxon>Uroviricota</taxon>
        <taxon>Caudoviricetes</taxon>
    </lineage>
</organism>
<sequence length="69" mass="7944">MKTENKTFRVTYTKYIGGNGTIIVKAKDEMQAINNAKYLCATGKDFREPQQIDDSLYTKPRKQGFHGRQ</sequence>
<protein>
    <submittedName>
        <fullName evidence="1">Uncharacterized protein</fullName>
    </submittedName>
</protein>
<name>A0A8S5SM76_9CAUD</name>
<evidence type="ECO:0000313" key="1">
    <source>
        <dbReference type="EMBL" id="DAF51767.1"/>
    </source>
</evidence>
<reference evidence="1" key="1">
    <citation type="journal article" date="2021" name="Proc. Natl. Acad. Sci. U.S.A.">
        <title>A Catalog of Tens of Thousands of Viruses from Human Metagenomes Reveals Hidden Associations with Chronic Diseases.</title>
        <authorList>
            <person name="Tisza M.J."/>
            <person name="Buck C.B."/>
        </authorList>
    </citation>
    <scope>NUCLEOTIDE SEQUENCE</scope>
    <source>
        <strain evidence="1">CtJYR23</strain>
    </source>
</reference>
<dbReference type="EMBL" id="BK032621">
    <property type="protein sequence ID" value="DAF51767.1"/>
    <property type="molecule type" value="Genomic_DNA"/>
</dbReference>
<accession>A0A8S5SM76</accession>